<keyword evidence="9" id="KW-0378">Hydrolase</keyword>
<feature type="region of interest" description="Disordered" evidence="11">
    <location>
        <begin position="190"/>
        <end position="238"/>
    </location>
</feature>
<dbReference type="GO" id="GO:0046872">
    <property type="term" value="F:metal ion binding"/>
    <property type="evidence" value="ECO:0007669"/>
    <property type="project" value="UniProtKB-KW"/>
</dbReference>
<evidence type="ECO:0000256" key="3">
    <source>
        <dbReference type="ARBA" id="ARBA00007823"/>
    </source>
</evidence>
<feature type="compositionally biased region" description="Polar residues" evidence="11">
    <location>
        <begin position="1767"/>
        <end position="1776"/>
    </location>
</feature>
<comment type="cofactor">
    <cofactor evidence="2">
        <name>Zn(2+)</name>
        <dbReference type="ChEBI" id="CHEBI:29105"/>
    </cofactor>
</comment>
<dbReference type="FunFam" id="1.20.5.170:FF:000031">
    <property type="entry name" value="BZIP transcription factor (MeaB)"/>
    <property type="match status" value="1"/>
</dbReference>
<dbReference type="GO" id="GO:0005739">
    <property type="term" value="C:mitochondrion"/>
    <property type="evidence" value="ECO:0007669"/>
    <property type="project" value="TreeGrafter"/>
</dbReference>
<dbReference type="GO" id="GO:0042781">
    <property type="term" value="F:3'-tRNA processing endoribonuclease activity"/>
    <property type="evidence" value="ECO:0007669"/>
    <property type="project" value="UniProtKB-EC"/>
</dbReference>
<keyword evidence="6" id="KW-0540">Nuclease</keyword>
<dbReference type="SMART" id="SM00338">
    <property type="entry name" value="BRLZ"/>
    <property type="match status" value="1"/>
</dbReference>
<evidence type="ECO:0000256" key="9">
    <source>
        <dbReference type="ARBA" id="ARBA00022801"/>
    </source>
</evidence>
<feature type="region of interest" description="Disordered" evidence="11">
    <location>
        <begin position="816"/>
        <end position="838"/>
    </location>
</feature>
<feature type="region of interest" description="Disordered" evidence="11">
    <location>
        <begin position="251"/>
        <end position="310"/>
    </location>
</feature>
<accession>A0AAD4CBP5</accession>
<evidence type="ECO:0000256" key="11">
    <source>
        <dbReference type="SAM" id="MobiDB-lite"/>
    </source>
</evidence>
<dbReference type="Pfam" id="PF13691">
    <property type="entry name" value="Lactamase_B_4"/>
    <property type="match status" value="1"/>
</dbReference>
<dbReference type="InterPro" id="IPR046347">
    <property type="entry name" value="bZIP_sf"/>
</dbReference>
<keyword evidence="10" id="KW-0862">Zinc</keyword>
<evidence type="ECO:0000256" key="7">
    <source>
        <dbReference type="ARBA" id="ARBA00022723"/>
    </source>
</evidence>
<dbReference type="PANTHER" id="PTHR12553:SF49">
    <property type="entry name" value="ZINC PHOSPHODIESTERASE ELAC PROTEIN 2"/>
    <property type="match status" value="1"/>
</dbReference>
<dbReference type="SUPFAM" id="SSF56281">
    <property type="entry name" value="Metallo-hydrolase/oxidoreductase"/>
    <property type="match status" value="2"/>
</dbReference>
<keyword evidence="14" id="KW-1185">Reference proteome</keyword>
<feature type="compositionally biased region" description="Polar residues" evidence="11">
    <location>
        <begin position="124"/>
        <end position="134"/>
    </location>
</feature>
<dbReference type="InterPro" id="IPR047151">
    <property type="entry name" value="RNZ2-like"/>
</dbReference>
<feature type="domain" description="BZIP" evidence="12">
    <location>
        <begin position="296"/>
        <end position="359"/>
    </location>
</feature>
<sequence length="1784" mass="197085">MATMTEHPPMAPSTFDQEIDSFLNLEQLAYAEPVRSKTTQPSIQNTEFVASVAPNTQSPIVFQGPSHQYDEHKQQTGLPPGALAQTMNFNGMNGMGFGSASPGFPMSADMMSTNSVKREDPSSLDFNTIPTRNPSDMDLESDNMGAGPAFYFSPNPNKNQFVDPNALGGHETVPMGPSTQVGRMYPGMHQQQAAKAAQLKHHEMLRQQQMQQQQQQRGMDEHMQHSAPPLSQPRNPNPVVDERISRLLQQMRQAAGGSPDDSPSPSGMPQMTKAKKDEQDMDADERLLASEEGKKLTSKERRQLRNKVSARAFRSRRKEYIGQLEGEVAARTNEAHDLRLQNRTLYEENSRLTDLARMLLSSPHFSHFLEEMNANGLPLPSQSQQSQPQVQQPQPPAMTQAPMQSSMPKEANSSHGSQEFAVQQPPQPGMVMMPHQGLDVSAMGLATGGWNSGIDMNYGNASVFAVLEVPEPPAIDTDLLTCKSSGIGSSFPHGASSKDEAPMMELSPVVDEPKGDIGVENPDIEIDESDPAFSLFVNSPPTTTARQPLENSFSGIRLDKSAPTFELIVENESRSAVDQFALLCQSMEEAFQPKLASLRLGALYNKAFRGVIASSRGRAPIFLPRLYSTTQPTAFEHKGPTLNRFAPHVRRSKHRLNPAVTQVPPQPAERDTSQDIDPGTYLLRAPAFKRRTRNYLLYNPTLHKKFSGLDFLPGPTVGNEPMKFYFQVVTTPTADTPGTTVLLHFPDKRYFFGQCSEGTQRACTERGIKLSYLTDIFLTGRMEWRNTGGLVGVILTLADGLASSNSAFEKAAREKEARRMKNGAPPQSPKKELKQAHGAPYAIQDGEVVAQRGSLTIHGARNLSHTLATARRFVFRKGMPVYTKEYDAETMAKRTQSIQTEHPFETPSWADNNIKVWAMPVRPATSLTPTASRQPSPPSPRKRSLDEYEERNVGLDPLDEHTKNQIMRQTVINDMFNSTWRLDALTETPLAEVKMPAVMFVRNPETKDLEKYSGPLPGSGEPLPDINVLVRQPWPGALVEKLPPANLSHEAISYVVRNHDIRGKFDPKKAKDFGVPEGPEFSKLSKGESVISVDGKTITSEMVLGPPRLGKGLAIIDLPSPEYVDGLVNRPEWNSPAVATNLEAFIWIIGPGVGDHPRLHEFVAKMSHCKHTVSSSDYCPNYLSLASVAGSSIRMAQLRNENFPVPVHDNVTLPQPGTCTFGREIARIPSFDPIQPGLIIDMEPSFNLNRSETMQLFNTSQMLEKMPRAVENRMRTTRKRIDKEEFQQKLESFQKDLPGADAEIITLGTGSSAPSKYRNVSSTLVNVPGVGYYLLDAGENTLGQLKRVFEPEQLKEVLQNLRMIWISHLHADHHLGTATVIKAWFEENYPNGIPHTTAVERDMAKILGDKRLFVVSEENMIGWLEEYASVENYGFGKLVPLAANPNLTTNGAYRTELIYRHCNAQGLYPGHETDSNPQTTSLRLDDEESPLTPLLRNATGLSNLLATKVNHCRGAMAVSLCFADGFKVSFSGDCRPSPSFAAIGRGSTVLIHEATFQNNMHMSAVAKKHSTIAEALDVGRMMEARSILLTHFSQRYQKVAHLYQTRGKRANPDRDDVAEQPAAQSENPDVPDDEPIDAACEDQAPVAPLAPSTSAPGPLNAPVVVAFDYMRVRVRDMLFAQAYAPAIEKLIDLLERASIEEAEQVKLEIEREQAARAEAKRGKKKNKKGKKDEPVAAPAPLPAAIDEPKVEKRPSRSVWSASESESGWDTSGSESENMADGNFR</sequence>
<gene>
    <name evidence="13" type="ORF">FE257_003415</name>
</gene>
<feature type="region of interest" description="Disordered" evidence="11">
    <location>
        <begin position="375"/>
        <end position="428"/>
    </location>
</feature>
<feature type="compositionally biased region" description="Low complexity" evidence="11">
    <location>
        <begin position="377"/>
        <end position="405"/>
    </location>
</feature>
<comment type="similarity">
    <text evidence="3">Belongs to the RNase Z family.</text>
</comment>
<feature type="region of interest" description="Disordered" evidence="11">
    <location>
        <begin position="925"/>
        <end position="948"/>
    </location>
</feature>
<evidence type="ECO:0000256" key="8">
    <source>
        <dbReference type="ARBA" id="ARBA00022759"/>
    </source>
</evidence>
<evidence type="ECO:0000256" key="5">
    <source>
        <dbReference type="ARBA" id="ARBA00022694"/>
    </source>
</evidence>
<proteinExistence type="inferred from homology"/>
<evidence type="ECO:0000256" key="2">
    <source>
        <dbReference type="ARBA" id="ARBA00001947"/>
    </source>
</evidence>
<evidence type="ECO:0000313" key="13">
    <source>
        <dbReference type="EMBL" id="KAF9883501.1"/>
    </source>
</evidence>
<evidence type="ECO:0000256" key="10">
    <source>
        <dbReference type="ARBA" id="ARBA00022833"/>
    </source>
</evidence>
<dbReference type="GO" id="GO:0003700">
    <property type="term" value="F:DNA-binding transcription factor activity"/>
    <property type="evidence" value="ECO:0007669"/>
    <property type="project" value="InterPro"/>
</dbReference>
<dbReference type="InterPro" id="IPR036866">
    <property type="entry name" value="RibonucZ/Hydroxyglut_hydro"/>
</dbReference>
<dbReference type="PROSITE" id="PS50217">
    <property type="entry name" value="BZIP"/>
    <property type="match status" value="1"/>
</dbReference>
<dbReference type="InterPro" id="IPR004827">
    <property type="entry name" value="bZIP"/>
</dbReference>
<feature type="compositionally biased region" description="Low complexity" evidence="11">
    <location>
        <begin position="207"/>
        <end position="216"/>
    </location>
</feature>
<dbReference type="EC" id="3.1.26.11" evidence="4"/>
<name>A0AAD4CBP5_ASPNN</name>
<dbReference type="CDD" id="cd14810">
    <property type="entry name" value="bZIP_u1"/>
    <property type="match status" value="1"/>
</dbReference>
<organism evidence="13 14">
    <name type="scientific">Aspergillus nanangensis</name>
    <dbReference type="NCBI Taxonomy" id="2582783"/>
    <lineage>
        <taxon>Eukaryota</taxon>
        <taxon>Fungi</taxon>
        <taxon>Dikarya</taxon>
        <taxon>Ascomycota</taxon>
        <taxon>Pezizomycotina</taxon>
        <taxon>Eurotiomycetes</taxon>
        <taxon>Eurotiomycetidae</taxon>
        <taxon>Eurotiales</taxon>
        <taxon>Aspergillaceae</taxon>
        <taxon>Aspergillus</taxon>
        <taxon>Aspergillus subgen. Circumdati</taxon>
    </lineage>
</organism>
<feature type="compositionally biased region" description="Basic and acidic residues" evidence="11">
    <location>
        <begin position="274"/>
        <end position="303"/>
    </location>
</feature>
<feature type="compositionally biased region" description="Low complexity" evidence="11">
    <location>
        <begin position="1735"/>
        <end position="1744"/>
    </location>
</feature>
<feature type="compositionally biased region" description="Polar residues" evidence="11">
    <location>
        <begin position="411"/>
        <end position="421"/>
    </location>
</feature>
<keyword evidence="8" id="KW-0255">Endonuclease</keyword>
<dbReference type="InterPro" id="IPR027794">
    <property type="entry name" value="tRNase_Z_dom"/>
</dbReference>
<dbReference type="Pfam" id="PF00170">
    <property type="entry name" value="bZIP_1"/>
    <property type="match status" value="1"/>
</dbReference>
<feature type="region of interest" description="Disordered" evidence="11">
    <location>
        <begin position="1717"/>
        <end position="1784"/>
    </location>
</feature>
<feature type="region of interest" description="Disordered" evidence="11">
    <location>
        <begin position="115"/>
        <end position="135"/>
    </location>
</feature>
<dbReference type="EMBL" id="VCAU01000162">
    <property type="protein sequence ID" value="KAF9883501.1"/>
    <property type="molecule type" value="Genomic_DNA"/>
</dbReference>
<keyword evidence="5" id="KW-0819">tRNA processing</keyword>
<dbReference type="PANTHER" id="PTHR12553">
    <property type="entry name" value="ZINC PHOSPHODIESTERASE ELAC PROTEIN 2"/>
    <property type="match status" value="1"/>
</dbReference>
<evidence type="ECO:0000256" key="4">
    <source>
        <dbReference type="ARBA" id="ARBA00012477"/>
    </source>
</evidence>
<dbReference type="Proteomes" id="UP001194746">
    <property type="component" value="Unassembled WGS sequence"/>
</dbReference>
<protein>
    <recommendedName>
        <fullName evidence="4">ribonuclease Z</fullName>
        <ecNumber evidence="4">3.1.26.11</ecNumber>
    </recommendedName>
</protein>
<dbReference type="GO" id="GO:1990180">
    <property type="term" value="P:mitochondrial tRNA 3'-end processing"/>
    <property type="evidence" value="ECO:0007669"/>
    <property type="project" value="TreeGrafter"/>
</dbReference>
<dbReference type="CDD" id="cd07718">
    <property type="entry name" value="RNaseZ_ELAC1_ELAC2-C-term-like_MBL-fold"/>
    <property type="match status" value="1"/>
</dbReference>
<keyword evidence="7" id="KW-0479">Metal-binding</keyword>
<feature type="compositionally biased region" description="Low complexity" evidence="11">
    <location>
        <begin position="256"/>
        <end position="267"/>
    </location>
</feature>
<reference evidence="13" key="1">
    <citation type="journal article" date="2019" name="Beilstein J. Org. Chem.">
        <title>Nanangenines: drimane sesquiterpenoids as the dominant metabolite cohort of a novel Australian fungus, Aspergillus nanangensis.</title>
        <authorList>
            <person name="Lacey H.J."/>
            <person name="Gilchrist C.L.M."/>
            <person name="Crombie A."/>
            <person name="Kalaitzis J.A."/>
            <person name="Vuong D."/>
            <person name="Rutledge P.J."/>
            <person name="Turner P."/>
            <person name="Pitt J.I."/>
            <person name="Lacey E."/>
            <person name="Chooi Y.H."/>
            <person name="Piggott A.M."/>
        </authorList>
    </citation>
    <scope>NUCLEOTIDE SEQUENCE</scope>
    <source>
        <strain evidence="13">MST-FP2251</strain>
    </source>
</reference>
<comment type="caution">
    <text evidence="13">The sequence shown here is derived from an EMBL/GenBank/DDBJ whole genome shotgun (WGS) entry which is preliminary data.</text>
</comment>
<evidence type="ECO:0000256" key="1">
    <source>
        <dbReference type="ARBA" id="ARBA00000402"/>
    </source>
</evidence>
<feature type="compositionally biased region" description="Low complexity" evidence="11">
    <location>
        <begin position="1756"/>
        <end position="1765"/>
    </location>
</feature>
<dbReference type="SUPFAM" id="SSF57959">
    <property type="entry name" value="Leucine zipper domain"/>
    <property type="match status" value="1"/>
</dbReference>
<dbReference type="Gene3D" id="3.60.15.10">
    <property type="entry name" value="Ribonuclease Z/Hydroxyacylglutathione hydrolase-like"/>
    <property type="match status" value="2"/>
</dbReference>
<evidence type="ECO:0000259" key="12">
    <source>
        <dbReference type="PROSITE" id="PS50217"/>
    </source>
</evidence>
<reference evidence="13" key="2">
    <citation type="submission" date="2020-02" db="EMBL/GenBank/DDBJ databases">
        <authorList>
            <person name="Gilchrist C.L.M."/>
            <person name="Chooi Y.-H."/>
        </authorList>
    </citation>
    <scope>NUCLEOTIDE SEQUENCE</scope>
    <source>
        <strain evidence="13">MST-FP2251</strain>
    </source>
</reference>
<evidence type="ECO:0000313" key="14">
    <source>
        <dbReference type="Proteomes" id="UP001194746"/>
    </source>
</evidence>
<evidence type="ECO:0000256" key="6">
    <source>
        <dbReference type="ARBA" id="ARBA00022722"/>
    </source>
</evidence>
<feature type="region of interest" description="Disordered" evidence="11">
    <location>
        <begin position="1607"/>
        <end position="1637"/>
    </location>
</feature>
<dbReference type="Gene3D" id="1.20.5.170">
    <property type="match status" value="1"/>
</dbReference>
<comment type="catalytic activity">
    <reaction evidence="1">
        <text>Endonucleolytic cleavage of RNA, removing extra 3' nucleotides from tRNA precursor, generating 3' termini of tRNAs. A 3'-hydroxy group is left at the tRNA terminus and a 5'-phosphoryl group is left at the trailer molecule.</text>
        <dbReference type="EC" id="3.1.26.11"/>
    </reaction>
</comment>